<evidence type="ECO:0000313" key="3">
    <source>
        <dbReference type="EMBL" id="GIY80045.1"/>
    </source>
</evidence>
<name>A0AAV4WD95_9ARAC</name>
<reference evidence="3 4" key="1">
    <citation type="submission" date="2021-06" db="EMBL/GenBank/DDBJ databases">
        <title>Caerostris darwini draft genome.</title>
        <authorList>
            <person name="Kono N."/>
            <person name="Arakawa K."/>
        </authorList>
    </citation>
    <scope>NUCLEOTIDE SEQUENCE [LARGE SCALE GENOMIC DNA]</scope>
</reference>
<dbReference type="EMBL" id="BPLQ01014469">
    <property type="protein sequence ID" value="GIY80045.1"/>
    <property type="molecule type" value="Genomic_DNA"/>
</dbReference>
<keyword evidence="2" id="KW-0472">Membrane</keyword>
<feature type="compositionally biased region" description="Polar residues" evidence="1">
    <location>
        <begin position="239"/>
        <end position="255"/>
    </location>
</feature>
<keyword evidence="4" id="KW-1185">Reference proteome</keyword>
<feature type="compositionally biased region" description="Low complexity" evidence="1">
    <location>
        <begin position="123"/>
        <end position="143"/>
    </location>
</feature>
<feature type="region of interest" description="Disordered" evidence="1">
    <location>
        <begin position="121"/>
        <end position="205"/>
    </location>
</feature>
<evidence type="ECO:0000256" key="2">
    <source>
        <dbReference type="SAM" id="Phobius"/>
    </source>
</evidence>
<protein>
    <submittedName>
        <fullName evidence="3">Uncharacterized protein</fullName>
    </submittedName>
</protein>
<feature type="region of interest" description="Disordered" evidence="1">
    <location>
        <begin position="68"/>
        <end position="91"/>
    </location>
</feature>
<keyword evidence="2" id="KW-1133">Transmembrane helix</keyword>
<organism evidence="3 4">
    <name type="scientific">Caerostris darwini</name>
    <dbReference type="NCBI Taxonomy" id="1538125"/>
    <lineage>
        <taxon>Eukaryota</taxon>
        <taxon>Metazoa</taxon>
        <taxon>Ecdysozoa</taxon>
        <taxon>Arthropoda</taxon>
        <taxon>Chelicerata</taxon>
        <taxon>Arachnida</taxon>
        <taxon>Araneae</taxon>
        <taxon>Araneomorphae</taxon>
        <taxon>Entelegynae</taxon>
        <taxon>Araneoidea</taxon>
        <taxon>Araneidae</taxon>
        <taxon>Caerostris</taxon>
    </lineage>
</organism>
<dbReference type="Proteomes" id="UP001054837">
    <property type="component" value="Unassembled WGS sequence"/>
</dbReference>
<feature type="compositionally biased region" description="Polar residues" evidence="1">
    <location>
        <begin position="196"/>
        <end position="205"/>
    </location>
</feature>
<proteinExistence type="predicted"/>
<feature type="region of interest" description="Disordered" evidence="1">
    <location>
        <begin position="234"/>
        <end position="261"/>
    </location>
</feature>
<feature type="transmembrane region" description="Helical" evidence="2">
    <location>
        <begin position="6"/>
        <end position="23"/>
    </location>
</feature>
<comment type="caution">
    <text evidence="3">The sequence shown here is derived from an EMBL/GenBank/DDBJ whole genome shotgun (WGS) entry which is preliminary data.</text>
</comment>
<dbReference type="AlphaFoldDB" id="A0AAV4WD95"/>
<keyword evidence="2" id="KW-0812">Transmembrane</keyword>
<feature type="compositionally biased region" description="Polar residues" evidence="1">
    <location>
        <begin position="68"/>
        <end position="82"/>
    </location>
</feature>
<evidence type="ECO:0000313" key="4">
    <source>
        <dbReference type="Proteomes" id="UP001054837"/>
    </source>
</evidence>
<sequence>MDTAYYFALWCWYLCWLGFLYASRNFSDSTDQSTPGYSNAFSDSSTSLLGHYNRYPVYTLPDNPVSLQNITEPRPQEQSHVNESIMDPTPALQERKETLTVRAEVHNLEEFSPLNRRKVYTADSSSIGSSSDGDSPSTSKTPTAPAVRREEADLPDRTSSSGSLHSSDIVSRSSSEHKNKTRESRLNLQEKESPFITGSNMESRSENMLISTSSFATAEMGSILEYSSEAYNSPAYASFSGSSTESNAETENPENPQKRLK</sequence>
<feature type="compositionally biased region" description="Basic and acidic residues" evidence="1">
    <location>
        <begin position="174"/>
        <end position="193"/>
    </location>
</feature>
<feature type="compositionally biased region" description="Basic and acidic residues" evidence="1">
    <location>
        <begin position="147"/>
        <end position="156"/>
    </location>
</feature>
<evidence type="ECO:0000256" key="1">
    <source>
        <dbReference type="SAM" id="MobiDB-lite"/>
    </source>
</evidence>
<accession>A0AAV4WD95</accession>
<feature type="compositionally biased region" description="Polar residues" evidence="1">
    <location>
        <begin position="157"/>
        <end position="173"/>
    </location>
</feature>
<gene>
    <name evidence="3" type="ORF">CDAR_507351</name>
</gene>